<dbReference type="InterPro" id="IPR001296">
    <property type="entry name" value="Glyco_trans_1"/>
</dbReference>
<name>A0A5A4U9P2_ESCAL</name>
<dbReference type="RefSeq" id="WP_124866038.1">
    <property type="nucleotide sequence ID" value="NZ_BJKW01000057.1"/>
</dbReference>
<feature type="domain" description="Glycosyl transferase family 1" evidence="1">
    <location>
        <begin position="183"/>
        <end position="346"/>
    </location>
</feature>
<proteinExistence type="predicted"/>
<dbReference type="InterPro" id="IPR028098">
    <property type="entry name" value="Glyco_trans_4-like_N"/>
</dbReference>
<protein>
    <submittedName>
        <fullName evidence="3">Glycosyltransferase family 1 protein</fullName>
    </submittedName>
</protein>
<dbReference type="Gene3D" id="3.40.50.2000">
    <property type="entry name" value="Glycogen Phosphorylase B"/>
    <property type="match status" value="2"/>
</dbReference>
<dbReference type="EMBL" id="LC494358">
    <property type="protein sequence ID" value="BBM63188.1"/>
    <property type="molecule type" value="Genomic_DNA"/>
</dbReference>
<sequence length="371" mass="42711">MIKIIHVFVTPQMTGCQQVIYDILRNLPCDYEKYIMCSGPVSAEFRSLFEKHGISVIESKYLCRDISFKDLLALFELFFFFRKNKFDIIHTNSTKPGVIARIAAKISGNKNVIHTVHGISFHPYLSRPKRMLFYFLELLSCVFGSINITVNKFYLKFYPRFIIKSSCIYNGVDFACLDANSKTKNRINKQVCVAFLARLDVQKAPLTYIEIVNKLVHDYKFENVRFILAGNGELMPQCIKLIEEYSLTKYIDVLGWVKNKSDFFNEVDILVQPSYWEAFGLNIVEAAHFSIPTVASNVEGLPEVIINEKTGFTCDVDDINDFSKKIALLINDPHLLSKMGDNAKKHVHAKFNITDMVDNYIKLYENVINKR</sequence>
<dbReference type="AlphaFoldDB" id="A0A5A4U9P2"/>
<dbReference type="Pfam" id="PF00534">
    <property type="entry name" value="Glycos_transf_1"/>
    <property type="match status" value="1"/>
</dbReference>
<dbReference type="PANTHER" id="PTHR12526:SF630">
    <property type="entry name" value="GLYCOSYLTRANSFERASE"/>
    <property type="match status" value="1"/>
</dbReference>
<evidence type="ECO:0000259" key="1">
    <source>
        <dbReference type="Pfam" id="PF00534"/>
    </source>
</evidence>
<accession>A0A5A4U9P2</accession>
<dbReference type="SUPFAM" id="SSF53756">
    <property type="entry name" value="UDP-Glycosyltransferase/glycogen phosphorylase"/>
    <property type="match status" value="1"/>
</dbReference>
<dbReference type="GO" id="GO:1901135">
    <property type="term" value="P:carbohydrate derivative metabolic process"/>
    <property type="evidence" value="ECO:0007669"/>
    <property type="project" value="UniProtKB-ARBA"/>
</dbReference>
<feature type="domain" description="Glycosyltransferase subfamily 4-like N-terminal" evidence="2">
    <location>
        <begin position="15"/>
        <end position="173"/>
    </location>
</feature>
<dbReference type="PANTHER" id="PTHR12526">
    <property type="entry name" value="GLYCOSYLTRANSFERASE"/>
    <property type="match status" value="1"/>
</dbReference>
<dbReference type="GO" id="GO:0016757">
    <property type="term" value="F:glycosyltransferase activity"/>
    <property type="evidence" value="ECO:0007669"/>
    <property type="project" value="InterPro"/>
</dbReference>
<organism evidence="3">
    <name type="scientific">Escherichia albertii</name>
    <dbReference type="NCBI Taxonomy" id="208962"/>
    <lineage>
        <taxon>Bacteria</taxon>
        <taxon>Pseudomonadati</taxon>
        <taxon>Pseudomonadota</taxon>
        <taxon>Gammaproteobacteria</taxon>
        <taxon>Enterobacterales</taxon>
        <taxon>Enterobacteriaceae</taxon>
        <taxon>Escherichia</taxon>
    </lineage>
</organism>
<evidence type="ECO:0000313" key="3">
    <source>
        <dbReference type="EMBL" id="BBM63188.1"/>
    </source>
</evidence>
<evidence type="ECO:0000259" key="2">
    <source>
        <dbReference type="Pfam" id="PF13439"/>
    </source>
</evidence>
<dbReference type="CDD" id="cd03808">
    <property type="entry name" value="GT4_CapM-like"/>
    <property type="match status" value="1"/>
</dbReference>
<reference evidence="3" key="1">
    <citation type="submission" date="2019-07" db="EMBL/GenBank/DDBJ databases">
        <title>Overview of O-antigen diversity of Escherichia albertii, an emerging enteropathogen; genetic structure, serology, and development of O-genotyping method.</title>
        <authorList>
            <person name="Ooka T."/>
            <person name="Seto K."/>
            <person name="Ogura Y."/>
            <person name="Iguchi A."/>
            <person name="Imura N."/>
            <person name="Honda M."/>
            <person name="Etoh Y."/>
            <person name="Ikeda T."/>
            <person name="Sugitani W."/>
            <person name="Konno T."/>
            <person name="Kawano K."/>
            <person name="Kudo Y."/>
            <person name="Murakami K."/>
            <person name="Hayashi T."/>
            <person name="Nishi J."/>
        </authorList>
    </citation>
    <scope>NUCLEOTIDE SEQUENCE</scope>
    <source>
        <strain evidence="3">06-3542</strain>
    </source>
</reference>
<keyword evidence="3" id="KW-0808">Transferase</keyword>
<dbReference type="Pfam" id="PF13439">
    <property type="entry name" value="Glyco_transf_4"/>
    <property type="match status" value="1"/>
</dbReference>